<feature type="region of interest" description="Disordered" evidence="2">
    <location>
        <begin position="1"/>
        <end position="37"/>
    </location>
</feature>
<dbReference type="SUPFAM" id="SSF48695">
    <property type="entry name" value="Multiheme cytochromes"/>
    <property type="match status" value="2"/>
</dbReference>
<organism evidence="3 4">
    <name type="scientific">Methylococcus capsulatus (strain ATCC 33009 / NCIMB 11132 / Bath)</name>
    <dbReference type="NCBI Taxonomy" id="243233"/>
    <lineage>
        <taxon>Bacteria</taxon>
        <taxon>Pseudomonadati</taxon>
        <taxon>Pseudomonadota</taxon>
        <taxon>Gammaproteobacteria</taxon>
        <taxon>Methylococcales</taxon>
        <taxon>Methylococcaceae</taxon>
        <taxon>Methylococcus</taxon>
    </lineage>
</organism>
<evidence type="ECO:0000313" key="4">
    <source>
        <dbReference type="Proteomes" id="UP000006821"/>
    </source>
</evidence>
<dbReference type="eggNOG" id="COG3291">
    <property type="taxonomic scope" value="Bacteria"/>
</dbReference>
<dbReference type="InterPro" id="IPR013783">
    <property type="entry name" value="Ig-like_fold"/>
</dbReference>
<feature type="compositionally biased region" description="Polar residues" evidence="2">
    <location>
        <begin position="20"/>
        <end position="32"/>
    </location>
</feature>
<dbReference type="HOGENOM" id="CLU_305839_0_0_6"/>
<dbReference type="EMBL" id="AE017282">
    <property type="protein sequence ID" value="AAU90411.1"/>
    <property type="molecule type" value="Genomic_DNA"/>
</dbReference>
<dbReference type="Gene3D" id="1.10.1130.10">
    <property type="entry name" value="Flavocytochrome C3, Chain A"/>
    <property type="match status" value="1"/>
</dbReference>
<evidence type="ECO:0000256" key="1">
    <source>
        <dbReference type="ARBA" id="ARBA00022729"/>
    </source>
</evidence>
<sequence length="1107" mass="119857">MVIADYQFGRPSPTRAPRTTIKNPGGTMNTPRPATETRRSRRLLLGVPLLPLVLALAPQAVPAAAKIKVAKTVWSDKAGTLTVAGKAKGGSGAIDIYDINGRWLGSGQGDGFALTLSRSDLAGVPCAVRVRSGDAEVIKAVKGAPKSCAGAPTCSIVNPTEGKAVQAGAETAFEATASTKDPAAQPLKYEWDFAGGAMGELIAGSNPPAYKRPDTLATTVAFVRNDSHYRVRFIATDAKGRRCEDSVEVTVGNPPSGLPGKVAEQPAPKLGGELDGIRGDVVVMPFEEWTYQNLSDMRYGRNGWGSATPVVNNVRAYAFRKDRLPVFLSGSDVELRYSAASNPSDPVGGDSINSTSRNWPLGASLVDAALQKTDVWELPDRPASQKSANYYACSWAMEGAWGAMWDCASALGKPEADEGYFIAKKDAAGNIVSDDRNTDLQHGAYMPGKDQPFESNTPQPFSQYVAATQSDGKDKAASWFAANMLPFTDVDDRGRVNPYPLLRVEAVAKGGGSVLARTDGVVSASRDFHCRECHAKGGIAANPNAPRTKAAYGSSAWGKTALQIGREKGPSHRYYLPDDKIPSQPELFSVSDIGGDPNNPFDAEYAAALNYSSMHQFYDAYPFLYKMLYGVEKLNLSDSDKTDPTNIAHDNPMPCYGCHLSPLAYVPYKMDMAWYDEEGFDINDPAYAPNYSISMHRFHGELQWNDSRTDIVRDDKGAFVRFDWKTKGQHNSTRTGSLFPIFDDNGKQLPMEQNCLRCHAGHREQQYRDRMATAGVTCYDCHGDMLAVGEAFPKNYLANRDKLGSIDRDDYRVPWFDQPDCGSCHIGDGNQGADKSGGFFSAGVMKRAFDDADFSATPRAVDRSDPNSRRFSAAPLETYKAVFPTTYAYGYDPVGKMFLEQSTETRIDVPLFREGKDRHGNVACAACHGAAHSIWPNRDPSANDNVTALQLQGHTGTILECNVCHTADSFARKEDLDGGQYSGDAKAGILGGPHDMHPVNDPYWWKGAQGDGANSDGTTYGGWHNDYAKLPGMKGEDQCAACHGNDHKGTRLSKTPVDRVFDFRGFDGKKLKKAGFKTRVVKVAAGTPIGCDTCHSLQTSFIGSPGH</sequence>
<dbReference type="Gene3D" id="2.60.40.10">
    <property type="entry name" value="Immunoglobulins"/>
    <property type="match status" value="1"/>
</dbReference>
<dbReference type="AlphaFoldDB" id="Q60BP4"/>
<dbReference type="InterPro" id="IPR051829">
    <property type="entry name" value="Multiheme_Cytochr_ET"/>
</dbReference>
<dbReference type="InterPro" id="IPR036280">
    <property type="entry name" value="Multihaem_cyt_sf"/>
</dbReference>
<reference evidence="3 4" key="1">
    <citation type="journal article" date="2004" name="PLoS Biol.">
        <title>Genomic insights into methanotrophy: the complete genome sequence of Methylococcus capsulatus (Bath).</title>
        <authorList>
            <person name="Ward N.L."/>
            <person name="Larsen O."/>
            <person name="Sakwa J."/>
            <person name="Bruseth L."/>
            <person name="Khouri H.M."/>
            <person name="Durkin A.S."/>
            <person name="Dimitrov G."/>
            <person name="Jiang L."/>
            <person name="Scanlan D."/>
            <person name="Kang K.H."/>
            <person name="Lewis M.R."/>
            <person name="Nelson K.E."/>
            <person name="Methe B.A."/>
            <person name="Wu M."/>
            <person name="Heidelberg J.F."/>
            <person name="Paulsen I.T."/>
            <person name="Fouts D.E."/>
            <person name="Ravel J."/>
            <person name="Tettelin H."/>
            <person name="Ren Q."/>
            <person name="Read T.D."/>
            <person name="DeBoy R.T."/>
            <person name="Seshadri R."/>
            <person name="Salzberg S.L."/>
            <person name="Jensen H.B."/>
            <person name="Birkeland N.K."/>
            <person name="Nelson W.C."/>
            <person name="Dodson R.J."/>
            <person name="Grindhaug S.H."/>
            <person name="Holt I.E."/>
            <person name="Eidhammer I."/>
            <person name="Jonasen I."/>
            <person name="Vanaken S."/>
            <person name="Utterback T.R."/>
            <person name="Feldblyum T.V."/>
            <person name="Fraser C.M."/>
            <person name="Lillehaug J.R."/>
            <person name="Eisen J.A."/>
        </authorList>
    </citation>
    <scope>NUCLEOTIDE SEQUENCE [LARGE SCALE GENOMIC DNA]</scope>
    <source>
        <strain evidence="4">ATCC 33009 / NCIMB 11132 / Bath</strain>
    </source>
</reference>
<dbReference type="KEGG" id="mca:MCA0421"/>
<name>Q60BP4_METCA</name>
<protein>
    <submittedName>
        <fullName evidence="3">Cytochrome c5530 family protein</fullName>
    </submittedName>
</protein>
<evidence type="ECO:0000313" key="3">
    <source>
        <dbReference type="EMBL" id="AAU90411.1"/>
    </source>
</evidence>
<gene>
    <name evidence="3" type="ordered locus">MCA0421</name>
</gene>
<keyword evidence="1" id="KW-0732">Signal</keyword>
<dbReference type="Proteomes" id="UP000006821">
    <property type="component" value="Chromosome"/>
</dbReference>
<evidence type="ECO:0000256" key="2">
    <source>
        <dbReference type="SAM" id="MobiDB-lite"/>
    </source>
</evidence>
<feature type="region of interest" description="Disordered" evidence="2">
    <location>
        <begin position="247"/>
        <end position="271"/>
    </location>
</feature>
<dbReference type="PANTHER" id="PTHR35038">
    <property type="entry name" value="DISSIMILATORY SULFITE REDUCTASE SIRA"/>
    <property type="match status" value="1"/>
</dbReference>
<accession>Q60BP4</accession>
<proteinExistence type="predicted"/>